<evidence type="ECO:0000256" key="2">
    <source>
        <dbReference type="ARBA" id="ARBA00022525"/>
    </source>
</evidence>
<dbReference type="Pfam" id="PF00041">
    <property type="entry name" value="fn3"/>
    <property type="match status" value="1"/>
</dbReference>
<dbReference type="InterPro" id="IPR051923">
    <property type="entry name" value="Glycosyl_Hydrolase_39"/>
</dbReference>
<comment type="caution">
    <text evidence="5">The sequence shown here is derived from an EMBL/GenBank/DDBJ whole genome shotgun (WGS) entry which is preliminary data.</text>
</comment>
<dbReference type="SUPFAM" id="SSF49265">
    <property type="entry name" value="Fibronectin type III"/>
    <property type="match status" value="1"/>
</dbReference>
<dbReference type="InterPro" id="IPR036116">
    <property type="entry name" value="FN3_sf"/>
</dbReference>
<keyword evidence="2" id="KW-0964">Secreted</keyword>
<dbReference type="SUPFAM" id="SSF51445">
    <property type="entry name" value="(Trans)glycosidases"/>
    <property type="match status" value="1"/>
</dbReference>
<feature type="domain" description="Fibronectin type-III" evidence="4">
    <location>
        <begin position="227"/>
        <end position="311"/>
    </location>
</feature>
<dbReference type="PANTHER" id="PTHR12631">
    <property type="entry name" value="ALPHA-L-IDURONIDASE"/>
    <property type="match status" value="1"/>
</dbReference>
<dbReference type="InterPro" id="IPR008979">
    <property type="entry name" value="Galactose-bd-like_sf"/>
</dbReference>
<evidence type="ECO:0000256" key="3">
    <source>
        <dbReference type="ARBA" id="ARBA00022729"/>
    </source>
</evidence>
<dbReference type="SUPFAM" id="SSF49785">
    <property type="entry name" value="Galactose-binding domain-like"/>
    <property type="match status" value="1"/>
</dbReference>
<dbReference type="InterPro" id="IPR003961">
    <property type="entry name" value="FN3_dom"/>
</dbReference>
<dbReference type="Gene3D" id="3.30.1920.20">
    <property type="match status" value="1"/>
</dbReference>
<dbReference type="EMBL" id="JBHMAG010000002">
    <property type="protein sequence ID" value="MFB9750090.1"/>
    <property type="molecule type" value="Genomic_DNA"/>
</dbReference>
<keyword evidence="6" id="KW-1185">Reference proteome</keyword>
<dbReference type="Pfam" id="PF24517">
    <property type="entry name" value="CBM96"/>
    <property type="match status" value="1"/>
</dbReference>
<protein>
    <submittedName>
        <fullName evidence="5">DNRLRE domain-containing protein</fullName>
    </submittedName>
</protein>
<dbReference type="InterPro" id="IPR017853">
    <property type="entry name" value="GH"/>
</dbReference>
<gene>
    <name evidence="5" type="ORF">ACFFNY_00770</name>
</gene>
<dbReference type="SMART" id="SM00060">
    <property type="entry name" value="FN3"/>
    <property type="match status" value="1"/>
</dbReference>
<dbReference type="NCBIfam" id="NF033679">
    <property type="entry name" value="DNRLRE_dom"/>
    <property type="match status" value="1"/>
</dbReference>
<dbReference type="CDD" id="cd00063">
    <property type="entry name" value="FN3"/>
    <property type="match status" value="1"/>
</dbReference>
<dbReference type="PANTHER" id="PTHR12631:SF10">
    <property type="entry name" value="BETA-XYLOSIDASE-LIKE PROTEIN-RELATED"/>
    <property type="match status" value="1"/>
</dbReference>
<evidence type="ECO:0000313" key="6">
    <source>
        <dbReference type="Proteomes" id="UP001589619"/>
    </source>
</evidence>
<dbReference type="Gene3D" id="2.60.120.260">
    <property type="entry name" value="Galactose-binding domain-like"/>
    <property type="match status" value="2"/>
</dbReference>
<comment type="subcellular location">
    <subcellularLocation>
        <location evidence="1">Secreted</location>
    </subcellularLocation>
</comment>
<dbReference type="NCBIfam" id="NF047446">
    <property type="entry name" value="barrel_OmpL47"/>
    <property type="match status" value="1"/>
</dbReference>
<reference evidence="5 6" key="1">
    <citation type="submission" date="2024-09" db="EMBL/GenBank/DDBJ databases">
        <authorList>
            <person name="Sun Q."/>
            <person name="Mori K."/>
        </authorList>
    </citation>
    <scope>NUCLEOTIDE SEQUENCE [LARGE SCALE GENOMIC DNA]</scope>
    <source>
        <strain evidence="5 6">JCM 12520</strain>
    </source>
</reference>
<dbReference type="Gene3D" id="3.20.20.80">
    <property type="entry name" value="Glycosidases"/>
    <property type="match status" value="1"/>
</dbReference>
<dbReference type="RefSeq" id="WP_344916631.1">
    <property type="nucleotide sequence ID" value="NZ_BAAAYO010000021.1"/>
</dbReference>
<name>A0ABV5VP90_9BACL</name>
<dbReference type="Gene3D" id="2.60.120.430">
    <property type="entry name" value="Galactose-binding lectin"/>
    <property type="match status" value="1"/>
</dbReference>
<proteinExistence type="predicted"/>
<sequence>MVFKGTLNKISLALAFLMLASLPYPWIAAMEPAVRQVRAEGAPVGQATYAPAVQLAPVEDTYVQGGAQAANNFGASTTLAVKTSSAGLTRQALMKFDLSSFAGPLGSAKLKVYGAVTDGEGSEVDVQVYGLEQDGWSEGTLTWNTRPQPQHYLASAHMNKTMKWHEYDVTSFVKRQQELDQTASFLFLEEANPGLLVQLNSKENAANKPYLELSAARVQEASPVWPSSSGLRALRASANSAQLSWTAATDAAGVSGYRVYRNGTVIGSVYGQQQTFTVNGLAPGTRHTFKVEAGNAAGHWSTDGPYVTYEANQYGLEGEGESYVSANFTPSIQTGAAYSGGKFLSLFSDVPSPNDGYWVQYAVYAPVAGAYRLDVASSPINAAWASPYDLKINDGPFAPVSHAVEYGKITDTVRQFHLQNVVLEAGLNTLSFRVKERRTQPDTRYAFFLDSFQLTFAHHTEYEGETAFSTNFAPGVQSGAEYSGGRQLALFTDAAPPAGGYVAEYRIEVSQKGLYQLDVAATPHQAAWSSPYEISVNGGSFKRVTEAVQYATVNSMVYKYHLEPLTLQAGSNSIVFRVTEPRQQPDAKYAFFLDWFRVAPIGASVRSLTASAPMNVFQYGQPASFQVRLSNQTGLPAKLAYSIRDYWDQEVSAQTLTLPGEQDTADISLSELPKGHYRIKVQLAGAEESLTELFSIVTSLADRPQVDDSPFGLDAAMAWIVPKSKLAEVATVLKLTGATWIRDRFRWNDAVNPEPGTFNFAADVAKDAISALSDADLHISDVYHSAPSWTRNAANAKLPDDLIAAYQMAKQSADYYGDQVKTWEVWNEPDITYFANPDETADKYAAFLKAASIGYRDAASDPHVAISGFALLPGVFEQVAMENELLPYFDIYNFHRHQRYKAGASSMPYPSGVELHQQFLDQYGGGAKPMWVTEAGISFAAAAPVELTHRQQVVQARYMVTSTVTSIAQGTDKHFGFLALPLQEGAYYWGMLSRTYTPYAAYAAEAVMTEALGRGDYIGPLKGLPSIVTGHAFRDGSDTVAVLWSSSPEQVTLQLNVPQVTSTDIMGKKTTMTAAAGGTYTVAASLDPVYIRLQGELPQALVQPTDRPIIQPAPRQPLTTAERVVLAQLYPAETRADSKENGYSLKYDQPNKVRLEVNNLNALPMRGTIVGSAEGGWLIEEPVRSITVQPYSKTIVEFDVVAGSAVVANIASPVSFHGEFGGERTTKSVAYVRTVADDQIGQLLPGSGTPAQWRLDLPNAIAAIGAGTVTAGQEPGSVQFKYQFGQGDKWAYPFLLLPEATDYSEFPGFAFHLYADQKISGTTLRLFVKERSGARFITSAGFTIEQGWNQIKVPFGLFSHFDGVDANGKLDTNEIVSVQIGINTTLSDVPPFTIKNFGVYGHFPLDRTPPVTTATVSPEEPDGENGWYLQPVTVSLHAVDNKPGLISTTYSLDQGATWTVYTDPIVLDQSGTHELRFRSSDAAGNVEPVQTLIFKIV</sequence>
<dbReference type="Gene3D" id="2.60.40.10">
    <property type="entry name" value="Immunoglobulins"/>
    <property type="match status" value="1"/>
</dbReference>
<dbReference type="InterPro" id="IPR013783">
    <property type="entry name" value="Ig-like_fold"/>
</dbReference>
<keyword evidence="3" id="KW-0732">Signal</keyword>
<organism evidence="5 6">
    <name type="scientific">Paenibacillus hodogayensis</name>
    <dbReference type="NCBI Taxonomy" id="279208"/>
    <lineage>
        <taxon>Bacteria</taxon>
        <taxon>Bacillati</taxon>
        <taxon>Bacillota</taxon>
        <taxon>Bacilli</taxon>
        <taxon>Bacillales</taxon>
        <taxon>Paenibacillaceae</taxon>
        <taxon>Paenibacillus</taxon>
    </lineage>
</organism>
<accession>A0ABV5VP90</accession>
<dbReference type="InterPro" id="IPR058094">
    <property type="entry name" value="Ig-like_OmpL47-like"/>
</dbReference>
<evidence type="ECO:0000259" key="4">
    <source>
        <dbReference type="PROSITE" id="PS50853"/>
    </source>
</evidence>
<dbReference type="PROSITE" id="PS50853">
    <property type="entry name" value="FN3"/>
    <property type="match status" value="1"/>
</dbReference>
<dbReference type="InterPro" id="IPR055372">
    <property type="entry name" value="CBM96"/>
</dbReference>
<dbReference type="CDD" id="cd02795">
    <property type="entry name" value="CBM6-CBM35-CBM36_like"/>
    <property type="match status" value="1"/>
</dbReference>
<evidence type="ECO:0000256" key="1">
    <source>
        <dbReference type="ARBA" id="ARBA00004613"/>
    </source>
</evidence>
<dbReference type="Proteomes" id="UP001589619">
    <property type="component" value="Unassembled WGS sequence"/>
</dbReference>
<evidence type="ECO:0000313" key="5">
    <source>
        <dbReference type="EMBL" id="MFB9750090.1"/>
    </source>
</evidence>